<evidence type="ECO:0000313" key="2">
    <source>
        <dbReference type="EMBL" id="MEJ8566142.1"/>
    </source>
</evidence>
<evidence type="ECO:0000256" key="1">
    <source>
        <dbReference type="SAM" id="SignalP"/>
    </source>
</evidence>
<keyword evidence="1" id="KW-0732">Signal</keyword>
<evidence type="ECO:0000313" key="3">
    <source>
        <dbReference type="Proteomes" id="UP001359886"/>
    </source>
</evidence>
<dbReference type="Proteomes" id="UP001359886">
    <property type="component" value="Unassembled WGS sequence"/>
</dbReference>
<reference evidence="2 3" key="1">
    <citation type="submission" date="2024-02" db="EMBL/GenBank/DDBJ databases">
        <title>A novel Wenzhouxiangellaceae bacterium, isolated from coastal sediments.</title>
        <authorList>
            <person name="Du Z.-J."/>
            <person name="Ye Y.-Q."/>
            <person name="Zhang X.-Y."/>
        </authorList>
    </citation>
    <scope>NUCLEOTIDE SEQUENCE [LARGE SCALE GENOMIC DNA]</scope>
    <source>
        <strain evidence="2 3">CH-27</strain>
    </source>
</reference>
<proteinExistence type="predicted"/>
<comment type="caution">
    <text evidence="2">The sequence shown here is derived from an EMBL/GenBank/DDBJ whole genome shotgun (WGS) entry which is preliminary data.</text>
</comment>
<dbReference type="AlphaFoldDB" id="A0AAW9R4P3"/>
<feature type="signal peptide" evidence="1">
    <location>
        <begin position="1"/>
        <end position="29"/>
    </location>
</feature>
<accession>A0AAW9R4P3</accession>
<dbReference type="EMBL" id="JAZHOG010000001">
    <property type="protein sequence ID" value="MEJ8566142.1"/>
    <property type="molecule type" value="Genomic_DNA"/>
</dbReference>
<organism evidence="2 3">
    <name type="scientific">Elongatibacter sediminis</name>
    <dbReference type="NCBI Taxonomy" id="3119006"/>
    <lineage>
        <taxon>Bacteria</taxon>
        <taxon>Pseudomonadati</taxon>
        <taxon>Pseudomonadota</taxon>
        <taxon>Gammaproteobacteria</taxon>
        <taxon>Chromatiales</taxon>
        <taxon>Wenzhouxiangellaceae</taxon>
        <taxon>Elongatibacter</taxon>
    </lineage>
</organism>
<dbReference type="RefSeq" id="WP_354693465.1">
    <property type="nucleotide sequence ID" value="NZ_JAZHOG010000001.1"/>
</dbReference>
<name>A0AAW9R4P3_9GAMM</name>
<protein>
    <submittedName>
        <fullName evidence="2">Uncharacterized protein</fullName>
    </submittedName>
</protein>
<gene>
    <name evidence="2" type="ORF">V3330_00785</name>
</gene>
<sequence>MATDRQSMAPLPRSALLLAGLLTTLPALSAPPPRFPPEAVWHQDVSEAPVHPGSADMIATLEGLGGFGGTSFTRMQIDFSLQLVHAGPDSPVRTIVAHPDGYYSPDCDPPGTSMPVPADAAIEGVSGLDCDNLGNDCHLLVVQGDLLYEAYRATASGPGQLEAQCLAVWRLDTTYPPEGRGEHCTSADAAGFPMAPLLFNADEIAASLAVDPAGGGDLGHAIRFVIRNERMASDESLGGVGGRLYVRPASHAGGPSGPAASVPYGSRLRLRDDFPLDGYSPAARVILHTFMRYGIVLADGGNITLTAESDRYTSTKWSELGIDSRVFDLTPGAADVTVTDFEVLDTGPRIAETWDCVRTELPPPALFGDGFESVP</sequence>
<keyword evidence="3" id="KW-1185">Reference proteome</keyword>
<feature type="chain" id="PRO_5044015737" evidence="1">
    <location>
        <begin position="30"/>
        <end position="375"/>
    </location>
</feature>